<dbReference type="OrthoDB" id="3782574at2"/>
<name>A0A4Q5IX18_9ACTN</name>
<feature type="transmembrane region" description="Helical" evidence="8">
    <location>
        <begin position="188"/>
        <end position="218"/>
    </location>
</feature>
<evidence type="ECO:0000256" key="4">
    <source>
        <dbReference type="ARBA" id="ARBA00022475"/>
    </source>
</evidence>
<accession>A0A4Q5IX18</accession>
<evidence type="ECO:0000313" key="9">
    <source>
        <dbReference type="EMBL" id="RYU10687.1"/>
    </source>
</evidence>
<gene>
    <name evidence="9" type="ORF">ETU37_15620</name>
</gene>
<keyword evidence="7 8" id="KW-0472">Membrane</keyword>
<keyword evidence="5 8" id="KW-0812">Transmembrane</keyword>
<feature type="transmembrane region" description="Helical" evidence="8">
    <location>
        <begin position="140"/>
        <end position="168"/>
    </location>
</feature>
<dbReference type="InterPro" id="IPR052017">
    <property type="entry name" value="TSUP"/>
</dbReference>
<comment type="caution">
    <text evidence="9">The sequence shown here is derived from an EMBL/GenBank/DDBJ whole genome shotgun (WGS) entry which is preliminary data.</text>
</comment>
<organism evidence="9 10">
    <name type="scientific">Nocardioides iriomotensis</name>
    <dbReference type="NCBI Taxonomy" id="715784"/>
    <lineage>
        <taxon>Bacteria</taxon>
        <taxon>Bacillati</taxon>
        <taxon>Actinomycetota</taxon>
        <taxon>Actinomycetes</taxon>
        <taxon>Propionibacteriales</taxon>
        <taxon>Nocardioidaceae</taxon>
        <taxon>Nocardioides</taxon>
    </lineage>
</organism>
<feature type="transmembrane region" description="Helical" evidence="8">
    <location>
        <begin position="40"/>
        <end position="60"/>
    </location>
</feature>
<dbReference type="Proteomes" id="UP000291189">
    <property type="component" value="Unassembled WGS sequence"/>
</dbReference>
<evidence type="ECO:0000313" key="10">
    <source>
        <dbReference type="Proteomes" id="UP000291189"/>
    </source>
</evidence>
<dbReference type="AlphaFoldDB" id="A0A4Q5IX18"/>
<feature type="transmembrane region" description="Helical" evidence="8">
    <location>
        <begin position="230"/>
        <end position="247"/>
    </location>
</feature>
<reference evidence="9 10" key="1">
    <citation type="submission" date="2019-01" db="EMBL/GenBank/DDBJ databases">
        <title>Nocardioides guangzhouensis sp. nov., an actinobacterium isolated from soil.</title>
        <authorList>
            <person name="Fu Y."/>
            <person name="Cai Y."/>
            <person name="Lin Z."/>
            <person name="Chen P."/>
        </authorList>
    </citation>
    <scope>NUCLEOTIDE SEQUENCE [LARGE SCALE GENOMIC DNA]</scope>
    <source>
        <strain evidence="9 10">NBRC 105384</strain>
    </source>
</reference>
<evidence type="ECO:0000256" key="6">
    <source>
        <dbReference type="ARBA" id="ARBA00022989"/>
    </source>
</evidence>
<evidence type="ECO:0000256" key="8">
    <source>
        <dbReference type="RuleBase" id="RU363041"/>
    </source>
</evidence>
<evidence type="ECO:0000256" key="3">
    <source>
        <dbReference type="ARBA" id="ARBA00022448"/>
    </source>
</evidence>
<dbReference type="Pfam" id="PF01925">
    <property type="entry name" value="TauE"/>
    <property type="match status" value="1"/>
</dbReference>
<feature type="transmembrane region" description="Helical" evidence="8">
    <location>
        <begin position="101"/>
        <end position="119"/>
    </location>
</feature>
<dbReference type="PANTHER" id="PTHR30269:SF0">
    <property type="entry name" value="MEMBRANE TRANSPORTER PROTEIN YFCA-RELATED"/>
    <property type="match status" value="1"/>
</dbReference>
<feature type="transmembrane region" description="Helical" evidence="8">
    <location>
        <begin position="72"/>
        <end position="95"/>
    </location>
</feature>
<keyword evidence="3" id="KW-0813">Transport</keyword>
<keyword evidence="10" id="KW-1185">Reference proteome</keyword>
<comment type="subcellular location">
    <subcellularLocation>
        <location evidence="1 8">Cell membrane</location>
        <topology evidence="1 8">Multi-pass membrane protein</topology>
    </subcellularLocation>
</comment>
<protein>
    <recommendedName>
        <fullName evidence="8">Probable membrane transporter protein</fullName>
    </recommendedName>
</protein>
<sequence>MIAFVLLVAAGIGAGIVGTVAGLASLVSYPALLAFGLPPLAANVSNTTAMTAVGVGSFVGARDELRGHGRRVAVLGAVAGVGAALGAVLLLAAPASTFEAVVPWLVALGAVLLLFRDTVRRWAERRRRGEGRGDRRTFGVALTGAGVYSGYFGAGAGIIVLALLSLRYSDSFHVSNAMKTLVTGVGNLVATALYVVVAPVSWAAVVPISLGMLVGGVAGPRIARRLPERGLRVVIGLMGLGLAVWLAR</sequence>
<dbReference type="GO" id="GO:0005886">
    <property type="term" value="C:plasma membrane"/>
    <property type="evidence" value="ECO:0007669"/>
    <property type="project" value="UniProtKB-SubCell"/>
</dbReference>
<evidence type="ECO:0000256" key="5">
    <source>
        <dbReference type="ARBA" id="ARBA00022692"/>
    </source>
</evidence>
<evidence type="ECO:0000256" key="2">
    <source>
        <dbReference type="ARBA" id="ARBA00009142"/>
    </source>
</evidence>
<keyword evidence="4 8" id="KW-1003">Cell membrane</keyword>
<evidence type="ECO:0000256" key="1">
    <source>
        <dbReference type="ARBA" id="ARBA00004651"/>
    </source>
</evidence>
<dbReference type="RefSeq" id="WP_129988278.1">
    <property type="nucleotide sequence ID" value="NZ_SDPU01000028.1"/>
</dbReference>
<evidence type="ECO:0000256" key="7">
    <source>
        <dbReference type="ARBA" id="ARBA00023136"/>
    </source>
</evidence>
<comment type="similarity">
    <text evidence="2 8">Belongs to the 4-toluene sulfonate uptake permease (TSUP) (TC 2.A.102) family.</text>
</comment>
<dbReference type="EMBL" id="SDPU01000028">
    <property type="protein sequence ID" value="RYU10687.1"/>
    <property type="molecule type" value="Genomic_DNA"/>
</dbReference>
<keyword evidence="6 8" id="KW-1133">Transmembrane helix</keyword>
<proteinExistence type="inferred from homology"/>
<dbReference type="PANTHER" id="PTHR30269">
    <property type="entry name" value="TRANSMEMBRANE PROTEIN YFCA"/>
    <property type="match status" value="1"/>
</dbReference>
<dbReference type="InterPro" id="IPR002781">
    <property type="entry name" value="TM_pro_TauE-like"/>
</dbReference>